<dbReference type="AlphaFoldDB" id="A0A1C0ABS0"/>
<dbReference type="RefSeq" id="WP_068715951.1">
    <property type="nucleotide sequence ID" value="NZ_LWDV01000007.1"/>
</dbReference>
<dbReference type="NCBIfam" id="TIGR00060">
    <property type="entry name" value="L18_bact"/>
    <property type="match status" value="1"/>
</dbReference>
<comment type="similarity">
    <text evidence="1 7">Belongs to the universal ribosomal protein uL18 family.</text>
</comment>
<keyword evidence="10" id="KW-1185">Reference proteome</keyword>
<comment type="caution">
    <text evidence="9">The sequence shown here is derived from an EMBL/GenBank/DDBJ whole genome shotgun (WGS) entry which is preliminary data.</text>
</comment>
<dbReference type="OrthoDB" id="9810939at2"/>
<gene>
    <name evidence="7" type="primary">rplR</name>
    <name evidence="9" type="ORF">U472_04530</name>
</gene>
<dbReference type="GO" id="GO:0006412">
    <property type="term" value="P:translation"/>
    <property type="evidence" value="ECO:0007669"/>
    <property type="project" value="UniProtKB-UniRule"/>
</dbReference>
<reference evidence="9 10" key="2">
    <citation type="submission" date="2016-08" db="EMBL/GenBank/DDBJ databases">
        <title>Orenia metallireducens sp. nov. strain Z6, a Novel Metal-reducing Firmicute from the Deep Subsurface.</title>
        <authorList>
            <person name="Maxim B.I."/>
            <person name="Kenneth K."/>
            <person name="Flynn T.M."/>
            <person name="Oloughlin E.J."/>
            <person name="Locke R.A."/>
            <person name="Weber J.R."/>
            <person name="Egan S.M."/>
            <person name="Mackie R.I."/>
            <person name="Cann I.K."/>
        </authorList>
    </citation>
    <scope>NUCLEOTIDE SEQUENCE [LARGE SCALE GENOMIC DNA]</scope>
    <source>
        <strain evidence="9 10">Z6</strain>
    </source>
</reference>
<dbReference type="InterPro" id="IPR004389">
    <property type="entry name" value="Ribosomal_uL18_bac-type"/>
</dbReference>
<dbReference type="FunFam" id="3.30.420.100:FF:000001">
    <property type="entry name" value="50S ribosomal protein L18"/>
    <property type="match status" value="1"/>
</dbReference>
<evidence type="ECO:0000313" key="9">
    <source>
        <dbReference type="EMBL" id="OCL27823.1"/>
    </source>
</evidence>
<evidence type="ECO:0000256" key="5">
    <source>
        <dbReference type="ARBA" id="ARBA00023274"/>
    </source>
</evidence>
<dbReference type="GO" id="GO:0003735">
    <property type="term" value="F:structural constituent of ribosome"/>
    <property type="evidence" value="ECO:0007669"/>
    <property type="project" value="InterPro"/>
</dbReference>
<feature type="region of interest" description="Disordered" evidence="8">
    <location>
        <begin position="1"/>
        <end position="30"/>
    </location>
</feature>
<dbReference type="GO" id="GO:0008097">
    <property type="term" value="F:5S rRNA binding"/>
    <property type="evidence" value="ECO:0007669"/>
    <property type="project" value="TreeGrafter"/>
</dbReference>
<dbReference type="InterPro" id="IPR057268">
    <property type="entry name" value="Ribosomal_L18"/>
</dbReference>
<evidence type="ECO:0000256" key="6">
    <source>
        <dbReference type="ARBA" id="ARBA00035197"/>
    </source>
</evidence>
<feature type="compositionally biased region" description="Basic and acidic residues" evidence="8">
    <location>
        <begin position="1"/>
        <end position="11"/>
    </location>
</feature>
<dbReference type="Proteomes" id="UP000093514">
    <property type="component" value="Unassembled WGS sequence"/>
</dbReference>
<sequence length="121" mass="13590">MSKLSKKEARERRHKRIRNKVQGTPDRPRLNVYRSNQHIYAQVIDDFAGETLVAASTVDKEISEKVSNGGNKDAAKVVGEYIAKRALDKGINTVVFDRGGYEYHGRVKALAESARENGLEF</sequence>
<keyword evidence="5 7" id="KW-0687">Ribonucleoprotein</keyword>
<dbReference type="PANTHER" id="PTHR12899">
    <property type="entry name" value="39S RIBOSOMAL PROTEIN L18, MITOCHONDRIAL"/>
    <property type="match status" value="1"/>
</dbReference>
<proteinExistence type="inferred from homology"/>
<evidence type="ECO:0000256" key="1">
    <source>
        <dbReference type="ARBA" id="ARBA00007116"/>
    </source>
</evidence>
<evidence type="ECO:0000256" key="7">
    <source>
        <dbReference type="HAMAP-Rule" id="MF_01337"/>
    </source>
</evidence>
<protein>
    <recommendedName>
        <fullName evidence="6 7">Large ribosomal subunit protein uL18</fullName>
    </recommendedName>
</protein>
<dbReference type="GO" id="GO:0022625">
    <property type="term" value="C:cytosolic large ribosomal subunit"/>
    <property type="evidence" value="ECO:0007669"/>
    <property type="project" value="TreeGrafter"/>
</dbReference>
<reference evidence="10" key="1">
    <citation type="submission" date="2016-07" db="EMBL/GenBank/DDBJ databases">
        <authorList>
            <person name="Florea S."/>
            <person name="Webb J.S."/>
            <person name="Jaromczyk J."/>
            <person name="Schardl C.L."/>
        </authorList>
    </citation>
    <scope>NUCLEOTIDE SEQUENCE [LARGE SCALE GENOMIC DNA]</scope>
    <source>
        <strain evidence="10">Z6</strain>
    </source>
</reference>
<dbReference type="HAMAP" id="MF_01337_B">
    <property type="entry name" value="Ribosomal_uL18_B"/>
    <property type="match status" value="1"/>
</dbReference>
<keyword evidence="3 7" id="KW-0694">RNA-binding</keyword>
<dbReference type="Pfam" id="PF00861">
    <property type="entry name" value="Ribosomal_L18p"/>
    <property type="match status" value="1"/>
</dbReference>
<dbReference type="SUPFAM" id="SSF53137">
    <property type="entry name" value="Translational machinery components"/>
    <property type="match status" value="1"/>
</dbReference>
<evidence type="ECO:0000256" key="3">
    <source>
        <dbReference type="ARBA" id="ARBA00022884"/>
    </source>
</evidence>
<keyword evidence="2 7" id="KW-0699">rRNA-binding</keyword>
<dbReference type="Gene3D" id="3.30.420.100">
    <property type="match status" value="1"/>
</dbReference>
<evidence type="ECO:0000256" key="8">
    <source>
        <dbReference type="SAM" id="MobiDB-lite"/>
    </source>
</evidence>
<keyword evidence="4 7" id="KW-0689">Ribosomal protein</keyword>
<evidence type="ECO:0000256" key="4">
    <source>
        <dbReference type="ARBA" id="ARBA00022980"/>
    </source>
</evidence>
<dbReference type="CDD" id="cd00432">
    <property type="entry name" value="Ribosomal_L18_L5e"/>
    <property type="match status" value="1"/>
</dbReference>
<evidence type="ECO:0000313" key="10">
    <source>
        <dbReference type="Proteomes" id="UP000093514"/>
    </source>
</evidence>
<evidence type="ECO:0000256" key="2">
    <source>
        <dbReference type="ARBA" id="ARBA00022730"/>
    </source>
</evidence>
<name>A0A1C0ABS0_9FIRM</name>
<dbReference type="EMBL" id="LWDV01000007">
    <property type="protein sequence ID" value="OCL27823.1"/>
    <property type="molecule type" value="Genomic_DNA"/>
</dbReference>
<accession>A0A1C0ABS0</accession>
<dbReference type="InterPro" id="IPR005484">
    <property type="entry name" value="Ribosomal_uL18_bac/plant/anim"/>
</dbReference>
<dbReference type="PANTHER" id="PTHR12899:SF3">
    <property type="entry name" value="LARGE RIBOSOMAL SUBUNIT PROTEIN UL18M"/>
    <property type="match status" value="1"/>
</dbReference>
<comment type="subunit">
    <text evidence="7">Part of the 50S ribosomal subunit; part of the 5S rRNA/L5/L18/L25 subcomplex. Contacts the 5S and 23S rRNAs.</text>
</comment>
<comment type="function">
    <text evidence="7">This is one of the proteins that bind and probably mediate the attachment of the 5S RNA into the large ribosomal subunit, where it forms part of the central protuberance.</text>
</comment>
<organism evidence="9 10">
    <name type="scientific">Orenia metallireducens</name>
    <dbReference type="NCBI Taxonomy" id="1413210"/>
    <lineage>
        <taxon>Bacteria</taxon>
        <taxon>Bacillati</taxon>
        <taxon>Bacillota</taxon>
        <taxon>Clostridia</taxon>
        <taxon>Halanaerobiales</taxon>
        <taxon>Halobacteroidaceae</taxon>
        <taxon>Orenia</taxon>
    </lineage>
</organism>